<protein>
    <submittedName>
        <fullName evidence="3">SDR family oxidoreductase</fullName>
    </submittedName>
</protein>
<comment type="similarity">
    <text evidence="1 2">Belongs to the short-chain dehydrogenases/reductases (SDR) family.</text>
</comment>
<dbReference type="SUPFAM" id="SSF51735">
    <property type="entry name" value="NAD(P)-binding Rossmann-fold domains"/>
    <property type="match status" value="1"/>
</dbReference>
<proteinExistence type="inferred from homology"/>
<dbReference type="EMBL" id="JABBGG010000012">
    <property type="protein sequence ID" value="NML62981.1"/>
    <property type="molecule type" value="Genomic_DNA"/>
</dbReference>
<gene>
    <name evidence="3" type="ORF">HHL21_18230</name>
</gene>
<evidence type="ECO:0000256" key="1">
    <source>
        <dbReference type="ARBA" id="ARBA00006484"/>
    </source>
</evidence>
<dbReference type="InterPro" id="IPR020904">
    <property type="entry name" value="Sc_DH/Rdtase_CS"/>
</dbReference>
<comment type="caution">
    <text evidence="3">The sequence shown here is derived from an EMBL/GenBank/DDBJ whole genome shotgun (WGS) entry which is preliminary data.</text>
</comment>
<evidence type="ECO:0000313" key="3">
    <source>
        <dbReference type="EMBL" id="NML62981.1"/>
    </source>
</evidence>
<dbReference type="Proteomes" id="UP000583752">
    <property type="component" value="Unassembled WGS sequence"/>
</dbReference>
<evidence type="ECO:0000256" key="2">
    <source>
        <dbReference type="RuleBase" id="RU000363"/>
    </source>
</evidence>
<dbReference type="Gene3D" id="3.40.50.720">
    <property type="entry name" value="NAD(P)-binding Rossmann-like Domain"/>
    <property type="match status" value="1"/>
</dbReference>
<dbReference type="FunFam" id="3.40.50.720:FF:000084">
    <property type="entry name" value="Short-chain dehydrogenase reductase"/>
    <property type="match status" value="1"/>
</dbReference>
<dbReference type="RefSeq" id="WP_169468668.1">
    <property type="nucleotide sequence ID" value="NZ_JABBGG010000012.1"/>
</dbReference>
<dbReference type="CDD" id="cd05233">
    <property type="entry name" value="SDR_c"/>
    <property type="match status" value="1"/>
</dbReference>
<name>A0A848HTD1_9BURK</name>
<dbReference type="InterPro" id="IPR002347">
    <property type="entry name" value="SDR_fam"/>
</dbReference>
<keyword evidence="4" id="KW-1185">Reference proteome</keyword>
<dbReference type="Pfam" id="PF00106">
    <property type="entry name" value="adh_short"/>
    <property type="match status" value="1"/>
</dbReference>
<dbReference type="PRINTS" id="PR00080">
    <property type="entry name" value="SDRFAMILY"/>
</dbReference>
<dbReference type="InterPro" id="IPR050259">
    <property type="entry name" value="SDR"/>
</dbReference>
<reference evidence="3 4" key="1">
    <citation type="submission" date="2020-04" db="EMBL/GenBank/DDBJ databases">
        <title>Massilia sp. RP-1-19 isolated from soil.</title>
        <authorList>
            <person name="Dahal R.H."/>
        </authorList>
    </citation>
    <scope>NUCLEOTIDE SEQUENCE [LARGE SCALE GENOMIC DNA]</scope>
    <source>
        <strain evidence="3 4">RP-1-19</strain>
    </source>
</reference>
<evidence type="ECO:0000313" key="4">
    <source>
        <dbReference type="Proteomes" id="UP000583752"/>
    </source>
</evidence>
<dbReference type="PANTHER" id="PTHR42879:SF2">
    <property type="entry name" value="3-OXOACYL-[ACYL-CARRIER-PROTEIN] REDUCTASE FABG"/>
    <property type="match status" value="1"/>
</dbReference>
<dbReference type="AlphaFoldDB" id="A0A848HTD1"/>
<organism evidence="3 4">
    <name type="scientific">Massilia polaris</name>
    <dbReference type="NCBI Taxonomy" id="2728846"/>
    <lineage>
        <taxon>Bacteria</taxon>
        <taxon>Pseudomonadati</taxon>
        <taxon>Pseudomonadota</taxon>
        <taxon>Betaproteobacteria</taxon>
        <taxon>Burkholderiales</taxon>
        <taxon>Oxalobacteraceae</taxon>
        <taxon>Telluria group</taxon>
        <taxon>Massilia</taxon>
    </lineage>
</organism>
<dbReference type="PRINTS" id="PR00081">
    <property type="entry name" value="GDHRDH"/>
</dbReference>
<dbReference type="InterPro" id="IPR036291">
    <property type="entry name" value="NAD(P)-bd_dom_sf"/>
</dbReference>
<dbReference type="GO" id="GO:0032787">
    <property type="term" value="P:monocarboxylic acid metabolic process"/>
    <property type="evidence" value="ECO:0007669"/>
    <property type="project" value="UniProtKB-ARBA"/>
</dbReference>
<sequence>MATSQEALAGKHAFVTGGGRGIGAAIARQLLLAGASVTIAGRSRDALEATVAELSSLGEIACVTIDVGQRASAAQAFADARARFGPVDILVNNAGQAESAPFLKTGEEMWNRMLTVNLTGTYHCTSEALPDMVAARWGRVVNVASTAGLTGYGYVAAYCAAKHGVIGLTRSLALEVAAKGVTVNAVCPGYTDTDIVRGAVANIVAKTGRSKADALRGLASSNPQGRLVQPVEVANAVLWLCMPGSGAMNGQSIAVDGGEVM</sequence>
<dbReference type="PROSITE" id="PS00061">
    <property type="entry name" value="ADH_SHORT"/>
    <property type="match status" value="1"/>
</dbReference>
<dbReference type="PANTHER" id="PTHR42879">
    <property type="entry name" value="3-OXOACYL-(ACYL-CARRIER-PROTEIN) REDUCTASE"/>
    <property type="match status" value="1"/>
</dbReference>
<accession>A0A848HTD1</accession>